<evidence type="ECO:0000256" key="1">
    <source>
        <dbReference type="ARBA" id="ARBA00007749"/>
    </source>
</evidence>
<keyword evidence="5" id="KW-0732">Signal</keyword>
<dbReference type="InterPro" id="IPR001279">
    <property type="entry name" value="Metallo-B-lactamas"/>
</dbReference>
<name>A0AAV5NY06_9VIBR</name>
<dbReference type="Proteomes" id="UP001156690">
    <property type="component" value="Unassembled WGS sequence"/>
</dbReference>
<dbReference type="RefSeq" id="WP_126608713.1">
    <property type="nucleotide sequence ID" value="NZ_AP025144.1"/>
</dbReference>
<feature type="chain" id="PRO_5043450592" evidence="5">
    <location>
        <begin position="21"/>
        <end position="299"/>
    </location>
</feature>
<evidence type="ECO:0000256" key="2">
    <source>
        <dbReference type="ARBA" id="ARBA00022723"/>
    </source>
</evidence>
<feature type="domain" description="Metallo-beta-lactamase" evidence="6">
    <location>
        <begin position="78"/>
        <end position="283"/>
    </location>
</feature>
<organism evidence="7 8">
    <name type="scientific">Vibrio penaeicida</name>
    <dbReference type="NCBI Taxonomy" id="104609"/>
    <lineage>
        <taxon>Bacteria</taxon>
        <taxon>Pseudomonadati</taxon>
        <taxon>Pseudomonadota</taxon>
        <taxon>Gammaproteobacteria</taxon>
        <taxon>Vibrionales</taxon>
        <taxon>Vibrionaceae</taxon>
        <taxon>Vibrio</taxon>
    </lineage>
</organism>
<keyword evidence="3" id="KW-0378">Hydrolase</keyword>
<dbReference type="PANTHER" id="PTHR42978:SF3">
    <property type="entry name" value="BLR3078 PROTEIN"/>
    <property type="match status" value="1"/>
</dbReference>
<evidence type="ECO:0000313" key="8">
    <source>
        <dbReference type="Proteomes" id="UP001156690"/>
    </source>
</evidence>
<comment type="similarity">
    <text evidence="1">Belongs to the metallo-beta-lactamase superfamily.</text>
</comment>
<reference evidence="8" key="1">
    <citation type="journal article" date="2019" name="Int. J. Syst. Evol. Microbiol.">
        <title>The Global Catalogue of Microorganisms (GCM) 10K type strain sequencing project: providing services to taxonomists for standard genome sequencing and annotation.</title>
        <authorList>
            <consortium name="The Broad Institute Genomics Platform"/>
            <consortium name="The Broad Institute Genome Sequencing Center for Infectious Disease"/>
            <person name="Wu L."/>
            <person name="Ma J."/>
        </authorList>
    </citation>
    <scope>NUCLEOTIDE SEQUENCE [LARGE SCALE GENOMIC DNA]</scope>
    <source>
        <strain evidence="8">NBRC 15640</strain>
    </source>
</reference>
<sequence>MTIRCILIGLLSASFLPAQASVINQTSNPAPNPVNFSQFSTKGNVNVAISIIDCGRIEARKPTMFNPKASNDNPIEMVNSCYVISHPKGKLFWDAGINDKFVAQKDGIEVMDGAFHFSVQKTLSSQLELLNIDANDIEHLALSHLHWDHSGNAYKFSNAQWLIQKPEYDIAFDQEKFKNYGFNQDDYASLKPNAKVIEGDHQVFGDGSVVLISAYGHSPGHQVLYVDLPEYGPIILSGDLYHTRENRRLRAIPIFNQVNQSKLAFEKVDKILERTGAELWIGHDAEEFYEKKHAPYWYK</sequence>
<proteinExistence type="inferred from homology"/>
<feature type="signal peptide" evidence="5">
    <location>
        <begin position="1"/>
        <end position="20"/>
    </location>
</feature>
<dbReference type="AlphaFoldDB" id="A0AAV5NY06"/>
<keyword evidence="8" id="KW-1185">Reference proteome</keyword>
<evidence type="ECO:0000259" key="6">
    <source>
        <dbReference type="SMART" id="SM00849"/>
    </source>
</evidence>
<dbReference type="EMBL" id="BSNX01000067">
    <property type="protein sequence ID" value="GLQ75194.1"/>
    <property type="molecule type" value="Genomic_DNA"/>
</dbReference>
<protein>
    <submittedName>
        <fullName evidence="7">MBL fold metallo-hydrolase</fullName>
    </submittedName>
</protein>
<evidence type="ECO:0000256" key="3">
    <source>
        <dbReference type="ARBA" id="ARBA00022801"/>
    </source>
</evidence>
<dbReference type="PANTHER" id="PTHR42978">
    <property type="entry name" value="QUORUM-QUENCHING LACTONASE YTNP-RELATED-RELATED"/>
    <property type="match status" value="1"/>
</dbReference>
<evidence type="ECO:0000313" key="7">
    <source>
        <dbReference type="EMBL" id="GLQ75194.1"/>
    </source>
</evidence>
<keyword evidence="2" id="KW-0479">Metal-binding</keyword>
<dbReference type="CDD" id="cd07729">
    <property type="entry name" value="AHL_lactonase_MBL-fold"/>
    <property type="match status" value="1"/>
</dbReference>
<evidence type="ECO:0000256" key="4">
    <source>
        <dbReference type="ARBA" id="ARBA00022833"/>
    </source>
</evidence>
<comment type="caution">
    <text evidence="7">The sequence shown here is derived from an EMBL/GenBank/DDBJ whole genome shotgun (WGS) entry which is preliminary data.</text>
</comment>
<dbReference type="SMART" id="SM00849">
    <property type="entry name" value="Lactamase_B"/>
    <property type="match status" value="1"/>
</dbReference>
<keyword evidence="4" id="KW-0862">Zinc</keyword>
<dbReference type="InterPro" id="IPR036866">
    <property type="entry name" value="RibonucZ/Hydroxyglut_hydro"/>
</dbReference>
<gene>
    <name evidence="7" type="ORF">GCM10007932_45560</name>
</gene>
<dbReference type="SUPFAM" id="SSF56281">
    <property type="entry name" value="Metallo-hydrolase/oxidoreductase"/>
    <property type="match status" value="1"/>
</dbReference>
<dbReference type="Gene3D" id="3.60.15.10">
    <property type="entry name" value="Ribonuclease Z/Hydroxyacylglutathione hydrolase-like"/>
    <property type="match status" value="1"/>
</dbReference>
<evidence type="ECO:0000256" key="5">
    <source>
        <dbReference type="SAM" id="SignalP"/>
    </source>
</evidence>
<dbReference type="Pfam" id="PF00753">
    <property type="entry name" value="Lactamase_B"/>
    <property type="match status" value="1"/>
</dbReference>
<dbReference type="InterPro" id="IPR051013">
    <property type="entry name" value="MBL_superfamily_lactonases"/>
</dbReference>
<dbReference type="GO" id="GO:0046872">
    <property type="term" value="F:metal ion binding"/>
    <property type="evidence" value="ECO:0007669"/>
    <property type="project" value="UniProtKB-KW"/>
</dbReference>
<dbReference type="GO" id="GO:0016787">
    <property type="term" value="F:hydrolase activity"/>
    <property type="evidence" value="ECO:0007669"/>
    <property type="project" value="UniProtKB-KW"/>
</dbReference>
<accession>A0AAV5NY06</accession>